<evidence type="ECO:0000313" key="2">
    <source>
        <dbReference type="Proteomes" id="UP001611162"/>
    </source>
</evidence>
<accession>A0ABW7T4Y9</accession>
<keyword evidence="2" id="KW-1185">Reference proteome</keyword>
<proteinExistence type="predicted"/>
<gene>
    <name evidence="1" type="ORF">ACH4TF_19125</name>
</gene>
<evidence type="ECO:0000313" key="1">
    <source>
        <dbReference type="EMBL" id="MFI0912560.1"/>
    </source>
</evidence>
<sequence>MQSLMAVLQKGPTQACQWLRGKLDKYIKSSAWVDSLHMNFNFGTDETEGNLRQDFQSLISTADNLCAA</sequence>
<name>A0ABW7T4Y9_9ACTN</name>
<dbReference type="EMBL" id="JBIRRB010000006">
    <property type="protein sequence ID" value="MFI0912560.1"/>
    <property type="molecule type" value="Genomic_DNA"/>
</dbReference>
<dbReference type="RefSeq" id="WP_397613444.1">
    <property type="nucleotide sequence ID" value="NZ_JBIRRB010000006.1"/>
</dbReference>
<dbReference type="Proteomes" id="UP001611162">
    <property type="component" value="Unassembled WGS sequence"/>
</dbReference>
<reference evidence="1 2" key="1">
    <citation type="submission" date="2024-10" db="EMBL/GenBank/DDBJ databases">
        <title>The Natural Products Discovery Center: Release of the First 8490 Sequenced Strains for Exploring Actinobacteria Biosynthetic Diversity.</title>
        <authorList>
            <person name="Kalkreuter E."/>
            <person name="Kautsar S.A."/>
            <person name="Yang D."/>
            <person name="Bader C.D."/>
            <person name="Teijaro C.N."/>
            <person name="Fluegel L."/>
            <person name="Davis C.M."/>
            <person name="Simpson J.R."/>
            <person name="Lauterbach L."/>
            <person name="Steele A.D."/>
            <person name="Gui C."/>
            <person name="Meng S."/>
            <person name="Li G."/>
            <person name="Viehrig K."/>
            <person name="Ye F."/>
            <person name="Su P."/>
            <person name="Kiefer A.F."/>
            <person name="Nichols A."/>
            <person name="Cepeda A.J."/>
            <person name="Yan W."/>
            <person name="Fan B."/>
            <person name="Jiang Y."/>
            <person name="Adhikari A."/>
            <person name="Zheng C.-J."/>
            <person name="Schuster L."/>
            <person name="Cowan T.M."/>
            <person name="Smanski M.J."/>
            <person name="Chevrette M.G."/>
            <person name="De Carvalho L.P.S."/>
            <person name="Shen B."/>
        </authorList>
    </citation>
    <scope>NUCLEOTIDE SEQUENCE [LARGE SCALE GENOMIC DNA]</scope>
    <source>
        <strain evidence="1 2">NPDC020979</strain>
    </source>
</reference>
<protein>
    <submittedName>
        <fullName evidence="1">Uncharacterized protein</fullName>
    </submittedName>
</protein>
<organism evidence="1 2">
    <name type="scientific">Streptomyces abikoensis</name>
    <dbReference type="NCBI Taxonomy" id="97398"/>
    <lineage>
        <taxon>Bacteria</taxon>
        <taxon>Bacillati</taxon>
        <taxon>Actinomycetota</taxon>
        <taxon>Actinomycetes</taxon>
        <taxon>Kitasatosporales</taxon>
        <taxon>Streptomycetaceae</taxon>
        <taxon>Streptomyces</taxon>
    </lineage>
</organism>
<comment type="caution">
    <text evidence="1">The sequence shown here is derived from an EMBL/GenBank/DDBJ whole genome shotgun (WGS) entry which is preliminary data.</text>
</comment>